<dbReference type="Gramene" id="Pp3c8_4010V3.2">
    <property type="protein sequence ID" value="Pp3c8_4010V3.2"/>
    <property type="gene ID" value="Pp3c8_4010"/>
</dbReference>
<dbReference type="Proteomes" id="UP000006727">
    <property type="component" value="Chromosome 8"/>
</dbReference>
<dbReference type="Pfam" id="PF15459">
    <property type="entry name" value="RRP14"/>
    <property type="match status" value="1"/>
</dbReference>
<dbReference type="Gramene" id="Pp3c8_4010V3.1">
    <property type="protein sequence ID" value="Pp3c8_4010V3.1"/>
    <property type="gene ID" value="Pp3c8_4010"/>
</dbReference>
<protein>
    <recommendedName>
        <fullName evidence="10">Ribosomal RNA-processing protein 14/surfeit locus protein 6 C-terminal domain-containing protein</fullName>
    </recommendedName>
</protein>
<evidence type="ECO:0000259" key="6">
    <source>
        <dbReference type="Pfam" id="PF15459"/>
    </source>
</evidence>
<evidence type="ECO:0008006" key="10">
    <source>
        <dbReference type="Google" id="ProtNLM"/>
    </source>
</evidence>
<reference evidence="7 9" key="1">
    <citation type="journal article" date="2008" name="Science">
        <title>The Physcomitrella genome reveals evolutionary insights into the conquest of land by plants.</title>
        <authorList>
            <person name="Rensing S."/>
            <person name="Lang D."/>
            <person name="Zimmer A."/>
            <person name="Terry A."/>
            <person name="Salamov A."/>
            <person name="Shapiro H."/>
            <person name="Nishiyama T."/>
            <person name="Perroud P.-F."/>
            <person name="Lindquist E."/>
            <person name="Kamisugi Y."/>
            <person name="Tanahashi T."/>
            <person name="Sakakibara K."/>
            <person name="Fujita T."/>
            <person name="Oishi K."/>
            <person name="Shin-I T."/>
            <person name="Kuroki Y."/>
            <person name="Toyoda A."/>
            <person name="Suzuki Y."/>
            <person name="Hashimoto A."/>
            <person name="Yamaguchi K."/>
            <person name="Sugano A."/>
            <person name="Kohara Y."/>
            <person name="Fujiyama A."/>
            <person name="Anterola A."/>
            <person name="Aoki S."/>
            <person name="Ashton N."/>
            <person name="Barbazuk W.B."/>
            <person name="Barker E."/>
            <person name="Bennetzen J."/>
            <person name="Bezanilla M."/>
            <person name="Blankenship R."/>
            <person name="Cho S.H."/>
            <person name="Dutcher S."/>
            <person name="Estelle M."/>
            <person name="Fawcett J.A."/>
            <person name="Gundlach H."/>
            <person name="Hanada K."/>
            <person name="Heyl A."/>
            <person name="Hicks K.A."/>
            <person name="Hugh J."/>
            <person name="Lohr M."/>
            <person name="Mayer K."/>
            <person name="Melkozernov A."/>
            <person name="Murata T."/>
            <person name="Nelson D."/>
            <person name="Pils B."/>
            <person name="Prigge M."/>
            <person name="Reiss B."/>
            <person name="Renner T."/>
            <person name="Rombauts S."/>
            <person name="Rushton P."/>
            <person name="Sanderfoot A."/>
            <person name="Schween G."/>
            <person name="Shiu S.-H."/>
            <person name="Stueber K."/>
            <person name="Theodoulou F.L."/>
            <person name="Tu H."/>
            <person name="Van de Peer Y."/>
            <person name="Verrier P.J."/>
            <person name="Waters E."/>
            <person name="Wood A."/>
            <person name="Yang L."/>
            <person name="Cove D."/>
            <person name="Cuming A."/>
            <person name="Hasebe M."/>
            <person name="Lucas S."/>
            <person name="Mishler D.B."/>
            <person name="Reski R."/>
            <person name="Grigoriev I."/>
            <person name="Quatrano R.S."/>
            <person name="Boore J.L."/>
        </authorList>
    </citation>
    <scope>NUCLEOTIDE SEQUENCE [LARGE SCALE GENOMIC DNA]</scope>
    <source>
        <strain evidence="8 9">cv. Gransden 2004</strain>
    </source>
</reference>
<keyword evidence="3" id="KW-0539">Nucleus</keyword>
<dbReference type="PANTHER" id="PTHR14369:SF0">
    <property type="entry name" value="SURFEIT LOCUS PROTEIN 6"/>
    <property type="match status" value="1"/>
</dbReference>
<dbReference type="EnsemblPlants" id="Pp3c8_4010V3.1">
    <property type="protein sequence ID" value="Pp3c8_4010V3.1"/>
    <property type="gene ID" value="Pp3c8_4010"/>
</dbReference>
<evidence type="ECO:0000313" key="7">
    <source>
        <dbReference type="EMBL" id="PNR49245.1"/>
    </source>
</evidence>
<dbReference type="InterPro" id="IPR029190">
    <property type="entry name" value="Rrp14/SURF6_C"/>
</dbReference>
<keyword evidence="9" id="KW-1185">Reference proteome</keyword>
<evidence type="ECO:0000313" key="8">
    <source>
        <dbReference type="EnsemblPlants" id="Pp3c8_4010V3.1"/>
    </source>
</evidence>
<feature type="region of interest" description="Disordered" evidence="4">
    <location>
        <begin position="70"/>
        <end position="113"/>
    </location>
</feature>
<feature type="compositionally biased region" description="Basic and acidic residues" evidence="4">
    <location>
        <begin position="262"/>
        <end position="324"/>
    </location>
</feature>
<comment type="similarity">
    <text evidence="2">Belongs to the SURF6 family.</text>
</comment>
<dbReference type="EMBL" id="ABEU02000008">
    <property type="protein sequence ID" value="PNR49245.1"/>
    <property type="molecule type" value="Genomic_DNA"/>
</dbReference>
<dbReference type="InterPro" id="IPR007019">
    <property type="entry name" value="SURF6"/>
</dbReference>
<dbReference type="PANTHER" id="PTHR14369">
    <property type="entry name" value="SURFEIT LOCUS PROTEIN 6"/>
    <property type="match status" value="1"/>
</dbReference>
<feature type="compositionally biased region" description="Polar residues" evidence="4">
    <location>
        <begin position="79"/>
        <end position="89"/>
    </location>
</feature>
<evidence type="ECO:0000259" key="5">
    <source>
        <dbReference type="Pfam" id="PF04935"/>
    </source>
</evidence>
<dbReference type="AlphaFoldDB" id="A0A2K1K642"/>
<dbReference type="GO" id="GO:0005730">
    <property type="term" value="C:nucleolus"/>
    <property type="evidence" value="ECO:0000318"/>
    <property type="project" value="GO_Central"/>
</dbReference>
<dbReference type="RefSeq" id="XP_024381858.1">
    <property type="nucleotide sequence ID" value="XM_024526090.2"/>
</dbReference>
<accession>A0A2K1K642</accession>
<evidence type="ECO:0000313" key="9">
    <source>
        <dbReference type="Proteomes" id="UP000006727"/>
    </source>
</evidence>
<dbReference type="InterPro" id="IPR029188">
    <property type="entry name" value="Rrp14_N"/>
</dbReference>
<dbReference type="Pfam" id="PF04935">
    <property type="entry name" value="SURF6"/>
    <property type="match status" value="1"/>
</dbReference>
<reference evidence="8" key="3">
    <citation type="submission" date="2020-12" db="UniProtKB">
        <authorList>
            <consortium name="EnsemblPlants"/>
        </authorList>
    </citation>
    <scope>IDENTIFICATION</scope>
</reference>
<feature type="domain" description="Ribosomal RNA-processing protein 14/surfeit locus protein 6 C-terminal" evidence="5">
    <location>
        <begin position="131"/>
        <end position="321"/>
    </location>
</feature>
<reference evidence="7 9" key="2">
    <citation type="journal article" date="2018" name="Plant J.">
        <title>The Physcomitrella patens chromosome-scale assembly reveals moss genome structure and evolution.</title>
        <authorList>
            <person name="Lang D."/>
            <person name="Ullrich K.K."/>
            <person name="Murat F."/>
            <person name="Fuchs J."/>
            <person name="Jenkins J."/>
            <person name="Haas F.B."/>
            <person name="Piednoel M."/>
            <person name="Gundlach H."/>
            <person name="Van Bel M."/>
            <person name="Meyberg R."/>
            <person name="Vives C."/>
            <person name="Morata J."/>
            <person name="Symeonidi A."/>
            <person name="Hiss M."/>
            <person name="Muchero W."/>
            <person name="Kamisugi Y."/>
            <person name="Saleh O."/>
            <person name="Blanc G."/>
            <person name="Decker E.L."/>
            <person name="van Gessel N."/>
            <person name="Grimwood J."/>
            <person name="Hayes R.D."/>
            <person name="Graham S.W."/>
            <person name="Gunter L.E."/>
            <person name="McDaniel S.F."/>
            <person name="Hoernstein S.N.W."/>
            <person name="Larsson A."/>
            <person name="Li F.W."/>
            <person name="Perroud P.F."/>
            <person name="Phillips J."/>
            <person name="Ranjan P."/>
            <person name="Rokshar D.S."/>
            <person name="Rothfels C.J."/>
            <person name="Schneider L."/>
            <person name="Shu S."/>
            <person name="Stevenson D.W."/>
            <person name="Thummler F."/>
            <person name="Tillich M."/>
            <person name="Villarreal Aguilar J.C."/>
            <person name="Widiez T."/>
            <person name="Wong G.K."/>
            <person name="Wymore A."/>
            <person name="Zhang Y."/>
            <person name="Zimmer A.D."/>
            <person name="Quatrano R.S."/>
            <person name="Mayer K.F.X."/>
            <person name="Goodstein D."/>
            <person name="Casacuberta J.M."/>
            <person name="Vandepoele K."/>
            <person name="Reski R."/>
            <person name="Cuming A.C."/>
            <person name="Tuskan G.A."/>
            <person name="Maumus F."/>
            <person name="Salse J."/>
            <person name="Schmutz J."/>
            <person name="Rensing S.A."/>
        </authorList>
    </citation>
    <scope>NUCLEOTIDE SEQUENCE [LARGE SCALE GENOMIC DNA]</scope>
    <source>
        <strain evidence="8 9">cv. Gransden 2004</strain>
    </source>
</reference>
<dbReference type="GO" id="GO:0003723">
    <property type="term" value="F:RNA binding"/>
    <property type="evidence" value="ECO:0000318"/>
    <property type="project" value="GO_Central"/>
</dbReference>
<comment type="subcellular location">
    <subcellularLocation>
        <location evidence="1">Nucleus</location>
    </subcellularLocation>
</comment>
<dbReference type="GO" id="GO:0042273">
    <property type="term" value="P:ribosomal large subunit biogenesis"/>
    <property type="evidence" value="ECO:0000318"/>
    <property type="project" value="GO_Central"/>
</dbReference>
<dbReference type="GeneID" id="112285353"/>
<dbReference type="OMA" id="QKKRTDN"/>
<evidence type="ECO:0000256" key="1">
    <source>
        <dbReference type="ARBA" id="ARBA00004123"/>
    </source>
</evidence>
<organism evidence="7">
    <name type="scientific">Physcomitrium patens</name>
    <name type="common">Spreading-leaved earth moss</name>
    <name type="synonym">Physcomitrella patens</name>
    <dbReference type="NCBI Taxonomy" id="3218"/>
    <lineage>
        <taxon>Eukaryota</taxon>
        <taxon>Viridiplantae</taxon>
        <taxon>Streptophyta</taxon>
        <taxon>Embryophyta</taxon>
        <taxon>Bryophyta</taxon>
        <taxon>Bryophytina</taxon>
        <taxon>Bryopsida</taxon>
        <taxon>Funariidae</taxon>
        <taxon>Funariales</taxon>
        <taxon>Funariaceae</taxon>
        <taxon>Physcomitrium</taxon>
    </lineage>
</organism>
<dbReference type="PaxDb" id="3218-PP1S35_285V6.1"/>
<gene>
    <name evidence="8" type="primary">LOC112285353</name>
    <name evidence="7" type="ORF">PHYPA_011141</name>
</gene>
<dbReference type="GO" id="GO:0003677">
    <property type="term" value="F:DNA binding"/>
    <property type="evidence" value="ECO:0000318"/>
    <property type="project" value="GO_Central"/>
</dbReference>
<feature type="region of interest" description="Disordered" evidence="4">
    <location>
        <begin position="262"/>
        <end position="346"/>
    </location>
</feature>
<evidence type="ECO:0000256" key="2">
    <source>
        <dbReference type="ARBA" id="ARBA00005904"/>
    </source>
</evidence>
<dbReference type="EnsemblPlants" id="Pp3c8_4010V3.2">
    <property type="protein sequence ID" value="Pp3c8_4010V3.2"/>
    <property type="gene ID" value="Pp3c8_4010"/>
</dbReference>
<feature type="domain" description="Ribosomal RNA-processing protein 14 N-terminal" evidence="6">
    <location>
        <begin position="17"/>
        <end position="77"/>
    </location>
</feature>
<name>A0A2K1K642_PHYPA</name>
<dbReference type="STRING" id="3218.A0A2K1K642"/>
<sequence length="346" mass="39344">MYLAMDATQEFDLKDAVHSHAVFFDRLVEMIPANIYVPKENPTDQWAHGMSKKARAESKRKTKLNLKKAKRARLDPESARTTLEVINQQEKTKENPSENAVTTGGEPNKPRTVTYEELRDRLHKRIEMLRAKRHADQAASTAKSAKEWQNQKKSDSLKRNRKSKAVDPEAADGETGLSAAKRPKLETKQPAPAVVEEELEFSRVKMGIGASPGLVKKKKPSKEKLLAQASALQKEMQDPEKGQEVALKHAWGAAVSRAAGEKVLDDPKLLKKSIKREEGHQKKSAKKWQERKEMEKKILQKKQETRKEHIQQRATEKKERSIAKREKKLARPGFEGRKQGFINRGD</sequence>
<feature type="region of interest" description="Disordered" evidence="4">
    <location>
        <begin position="132"/>
        <end position="193"/>
    </location>
</feature>
<evidence type="ECO:0000256" key="4">
    <source>
        <dbReference type="SAM" id="MobiDB-lite"/>
    </source>
</evidence>
<dbReference type="GO" id="GO:0042274">
    <property type="term" value="P:ribosomal small subunit biogenesis"/>
    <property type="evidence" value="ECO:0000318"/>
    <property type="project" value="GO_Central"/>
</dbReference>
<dbReference type="OrthoDB" id="444809at2759"/>
<proteinExistence type="inferred from homology"/>
<evidence type="ECO:0000256" key="3">
    <source>
        <dbReference type="ARBA" id="ARBA00023242"/>
    </source>
</evidence>
<feature type="compositionally biased region" description="Basic and acidic residues" evidence="4">
    <location>
        <begin position="144"/>
        <end position="158"/>
    </location>
</feature>